<dbReference type="HOGENOM" id="CLU_2740616_0_0_1"/>
<comment type="caution">
    <text evidence="1">The sequence shown here is derived from an EMBL/GenBank/DDBJ whole genome shotgun (WGS) entry which is preliminary data.</text>
</comment>
<gene>
    <name evidence="1" type="ORF">Moror_3410</name>
</gene>
<sequence>MCFAEPHILPPTTNQMAYASDNERSSSVPVDRCYQVKCSKCGKTTWAGCGLHAEAVMKDVAEDDKCSCARE</sequence>
<accession>V2WJ67</accession>
<dbReference type="AlphaFoldDB" id="V2WJ67"/>
<name>V2WJ67_MONRO</name>
<evidence type="ECO:0000313" key="1">
    <source>
        <dbReference type="EMBL" id="ESK86893.1"/>
    </source>
</evidence>
<proteinExistence type="predicted"/>
<keyword evidence="2" id="KW-1185">Reference proteome</keyword>
<dbReference type="PANTHER" id="PTHR34724">
    <property type="entry name" value="OS12G0596101 PROTEIN"/>
    <property type="match status" value="1"/>
</dbReference>
<dbReference type="KEGG" id="mrr:Moror_3410"/>
<dbReference type="Proteomes" id="UP000017559">
    <property type="component" value="Unassembled WGS sequence"/>
</dbReference>
<dbReference type="OrthoDB" id="88410at2759"/>
<evidence type="ECO:0000313" key="2">
    <source>
        <dbReference type="Proteomes" id="UP000017559"/>
    </source>
</evidence>
<reference evidence="1 2" key="1">
    <citation type="journal article" date="2014" name="BMC Genomics">
        <title>Genome and secretome analysis of the hemibiotrophic fungal pathogen, Moniliophthora roreri, which causes frosty pod rot disease of cacao: mechanisms of the biotrophic and necrotrophic phases.</title>
        <authorList>
            <person name="Meinhardt L.W."/>
            <person name="Costa G.G.L."/>
            <person name="Thomazella D.P.T."/>
            <person name="Teixeira P.J.P.L."/>
            <person name="Carazzolle M.F."/>
            <person name="Schuster S.C."/>
            <person name="Carlson J.E."/>
            <person name="Guiltinan M.J."/>
            <person name="Mieczkowski P."/>
            <person name="Farmer A."/>
            <person name="Ramaraj T."/>
            <person name="Crozier J."/>
            <person name="Davis R.E."/>
            <person name="Shao J."/>
            <person name="Melnick R.L."/>
            <person name="Pereira G.A.G."/>
            <person name="Bailey B.A."/>
        </authorList>
    </citation>
    <scope>NUCLEOTIDE SEQUENCE [LARGE SCALE GENOMIC DNA]</scope>
    <source>
        <strain evidence="1 2">MCA 2997</strain>
    </source>
</reference>
<organism evidence="1 2">
    <name type="scientific">Moniliophthora roreri (strain MCA 2997)</name>
    <name type="common">Cocoa frosty pod rot fungus</name>
    <name type="synonym">Crinipellis roreri</name>
    <dbReference type="NCBI Taxonomy" id="1381753"/>
    <lineage>
        <taxon>Eukaryota</taxon>
        <taxon>Fungi</taxon>
        <taxon>Dikarya</taxon>
        <taxon>Basidiomycota</taxon>
        <taxon>Agaricomycotina</taxon>
        <taxon>Agaricomycetes</taxon>
        <taxon>Agaricomycetidae</taxon>
        <taxon>Agaricales</taxon>
        <taxon>Marasmiineae</taxon>
        <taxon>Marasmiaceae</taxon>
        <taxon>Moniliophthora</taxon>
    </lineage>
</organism>
<dbReference type="EMBL" id="AWSO01000863">
    <property type="protein sequence ID" value="ESK86893.1"/>
    <property type="molecule type" value="Genomic_DNA"/>
</dbReference>
<protein>
    <submittedName>
        <fullName evidence="1">Uncharacterized protein</fullName>
    </submittedName>
</protein>
<dbReference type="PANTHER" id="PTHR34724:SF2">
    <property type="entry name" value="OS12G0596101 PROTEIN"/>
    <property type="match status" value="1"/>
</dbReference>